<gene>
    <name evidence="3" type="ORF">FHS83_002100</name>
</gene>
<keyword evidence="1" id="KW-0812">Transmembrane</keyword>
<dbReference type="Proteomes" id="UP000570514">
    <property type="component" value="Unassembled WGS sequence"/>
</dbReference>
<dbReference type="Pfam" id="PF13795">
    <property type="entry name" value="HupE_UreJ_2"/>
    <property type="match status" value="1"/>
</dbReference>
<protein>
    <submittedName>
        <fullName evidence="3">Hydrogenase/urease accessory protein HupE</fullName>
    </submittedName>
</protein>
<feature type="transmembrane region" description="Helical" evidence="1">
    <location>
        <begin position="266"/>
        <end position="293"/>
    </location>
</feature>
<feature type="transmembrane region" description="Helical" evidence="1">
    <location>
        <begin position="236"/>
        <end position="254"/>
    </location>
</feature>
<feature type="chain" id="PRO_5032315046" evidence="2">
    <location>
        <begin position="21"/>
        <end position="336"/>
    </location>
</feature>
<keyword evidence="4" id="KW-1185">Reference proteome</keyword>
<dbReference type="AlphaFoldDB" id="A0A846N0L0"/>
<name>A0A846N0L0_9PROT</name>
<sequence length="336" mass="36210">MRFLQAIFIAFIALMSVAAAHEVRPAYLEVTERSDGLVDVLWKQPAAGSLAIRLVPHISGGVLERQPTSVSSAPNFEIRAWRGLKVPGGVDGRSITIEGLDRTITDVLVVVTLKSGDGVQEVLRPQNPSLTLHIAKTGLAVPAYLTLGIEHILTGIDHLSFVLGLLLLVRGRVALLKTITAFTIAHSITLAATTLHLITVQPALIEALVAFSILFVAVELVHLYRGREGLTVRYPWVIAFTFGLLHGSAFAGALKEIGLPPNDIPLSLLLFNVGVEFGQLLFVGAAMGVIWLLSKLPRELPGWTRWVPPYAIGGFAGFWFLERLTTAIITSSGGVL</sequence>
<evidence type="ECO:0000313" key="3">
    <source>
        <dbReference type="EMBL" id="NIK88782.1"/>
    </source>
</evidence>
<reference evidence="3 4" key="1">
    <citation type="submission" date="2020-03" db="EMBL/GenBank/DDBJ databases">
        <title>Genomic Encyclopedia of Type Strains, Phase IV (KMG-IV): sequencing the most valuable type-strain genomes for metagenomic binning, comparative biology and taxonomic classification.</title>
        <authorList>
            <person name="Goeker M."/>
        </authorList>
    </citation>
    <scope>NUCLEOTIDE SEQUENCE [LARGE SCALE GENOMIC DNA]</scope>
    <source>
        <strain evidence="3 4">DSM 19867</strain>
    </source>
</reference>
<comment type="caution">
    <text evidence="3">The sequence shown here is derived from an EMBL/GenBank/DDBJ whole genome shotgun (WGS) entry which is preliminary data.</text>
</comment>
<keyword evidence="2" id="KW-0732">Signal</keyword>
<organism evidence="3 4">
    <name type="scientific">Rhizomicrobium palustre</name>
    <dbReference type="NCBI Taxonomy" id="189966"/>
    <lineage>
        <taxon>Bacteria</taxon>
        <taxon>Pseudomonadati</taxon>
        <taxon>Pseudomonadota</taxon>
        <taxon>Alphaproteobacteria</taxon>
        <taxon>Micropepsales</taxon>
        <taxon>Micropepsaceae</taxon>
        <taxon>Rhizomicrobium</taxon>
    </lineage>
</organism>
<evidence type="ECO:0000256" key="1">
    <source>
        <dbReference type="SAM" id="Phobius"/>
    </source>
</evidence>
<keyword evidence="1" id="KW-0472">Membrane</keyword>
<evidence type="ECO:0000313" key="4">
    <source>
        <dbReference type="Proteomes" id="UP000570514"/>
    </source>
</evidence>
<feature type="transmembrane region" description="Helical" evidence="1">
    <location>
        <begin position="152"/>
        <end position="169"/>
    </location>
</feature>
<feature type="signal peptide" evidence="2">
    <location>
        <begin position="1"/>
        <end position="20"/>
    </location>
</feature>
<dbReference type="EMBL" id="JAASRM010000001">
    <property type="protein sequence ID" value="NIK88782.1"/>
    <property type="molecule type" value="Genomic_DNA"/>
</dbReference>
<accession>A0A846N0L0</accession>
<proteinExistence type="predicted"/>
<dbReference type="RefSeq" id="WP_167082928.1">
    <property type="nucleotide sequence ID" value="NZ_BAAADC010000001.1"/>
</dbReference>
<evidence type="ECO:0000256" key="2">
    <source>
        <dbReference type="SAM" id="SignalP"/>
    </source>
</evidence>
<keyword evidence="1" id="KW-1133">Transmembrane helix</keyword>
<dbReference type="InterPro" id="IPR032809">
    <property type="entry name" value="Put_HupE_UreJ"/>
</dbReference>
<feature type="transmembrane region" description="Helical" evidence="1">
    <location>
        <begin position="181"/>
        <end position="198"/>
    </location>
</feature>
<feature type="transmembrane region" description="Helical" evidence="1">
    <location>
        <begin position="204"/>
        <end position="224"/>
    </location>
</feature>